<dbReference type="Proteomes" id="UP001445076">
    <property type="component" value="Unassembled WGS sequence"/>
</dbReference>
<sequence>MLSFATVAVCLLLTAGGSSEAVQKRWVRTWDLDSLDNWQERRLPCAGKAAILDRYINTSMFLGNILTLGSLELPLEGELIFGEGANMVFDHTVLDDCKDARWTHRGRDQWWDPDAWSYPGFDDPDTSPVPHINRIPCTTDGAVFTDTSGSLYRVHLCPPVISLTSLSIGNKNFTTSEFAAYTRSTEGKYRFIGVSSIRDNAPLYVESPEVCRDVTGCSCGTEAAASIICSIKSKKCVPPRCDSPIHMTGFCCPMCGAEVTISHNNTLPLANVVALLRDHLNTPAIQHVTGYVTKMHDGHFHVYFTAVNEKGNYKIASEAFIIKFNQELNVGGTHELLITNSGIITPSISKKLATNSVAVTLTVLAVCAVVALTLYHFKKRRATSRFSFMFHRLENSSRRVSVASNMGGRRASTTSSIFTYSREGGLRFFNPIFNQSMASLAGAGVTSVSNDPIHIPATEQVEGQRENPMYTAYQNMTPEERQVSEDAVRTRERILEAAGELSASTDALATHNKEMKTTGPSASDLEVIEEEDAKNDISDQHKETKENTERIDDNRDPLGVAIITSLEDQIDRNFLDDTNNTTKLEDHKENACTFSASIQEECSSDKSGMESEMTVKDPLDVDDNQSNQLTDRQQLAETNDTEAQLPRVFELNNSTSSSSSGDDTSPALQDLAGFTPCVNLDFSN</sequence>
<keyword evidence="6 12" id="KW-0732">Signal</keyword>
<evidence type="ECO:0000256" key="10">
    <source>
        <dbReference type="SAM" id="MobiDB-lite"/>
    </source>
</evidence>
<feature type="signal peptide" evidence="12">
    <location>
        <begin position="1"/>
        <end position="19"/>
    </location>
</feature>
<dbReference type="PANTHER" id="PTHR14995:SF2">
    <property type="entry name" value="PROTEIN AMNIONLESS"/>
    <property type="match status" value="1"/>
</dbReference>
<dbReference type="PANTHER" id="PTHR14995">
    <property type="entry name" value="AMNIONLESS"/>
    <property type="match status" value="1"/>
</dbReference>
<gene>
    <name evidence="13" type="ORF">OTU49_000558</name>
</gene>
<dbReference type="GO" id="GO:0016324">
    <property type="term" value="C:apical plasma membrane"/>
    <property type="evidence" value="ECO:0007669"/>
    <property type="project" value="TreeGrafter"/>
</dbReference>
<evidence type="ECO:0000313" key="13">
    <source>
        <dbReference type="EMBL" id="KAK8744667.1"/>
    </source>
</evidence>
<dbReference type="GO" id="GO:0030139">
    <property type="term" value="C:endocytic vesicle"/>
    <property type="evidence" value="ECO:0007669"/>
    <property type="project" value="TreeGrafter"/>
</dbReference>
<evidence type="ECO:0000256" key="1">
    <source>
        <dbReference type="ARBA" id="ARBA00004251"/>
    </source>
</evidence>
<dbReference type="GO" id="GO:0015031">
    <property type="term" value="P:protein transport"/>
    <property type="evidence" value="ECO:0007669"/>
    <property type="project" value="UniProtKB-KW"/>
</dbReference>
<evidence type="ECO:0000256" key="7">
    <source>
        <dbReference type="ARBA" id="ARBA00022927"/>
    </source>
</evidence>
<keyword evidence="14" id="KW-1185">Reference proteome</keyword>
<dbReference type="InterPro" id="IPR026112">
    <property type="entry name" value="AMN"/>
</dbReference>
<feature type="region of interest" description="Disordered" evidence="10">
    <location>
        <begin position="636"/>
        <end position="671"/>
    </location>
</feature>
<keyword evidence="3" id="KW-0813">Transport</keyword>
<keyword evidence="5 11" id="KW-0812">Transmembrane</keyword>
<name>A0AAW0XLC1_CHEQU</name>
<proteinExistence type="predicted"/>
<protein>
    <recommendedName>
        <fullName evidence="2">Protein amnionless</fullName>
    </recommendedName>
</protein>
<evidence type="ECO:0000256" key="3">
    <source>
        <dbReference type="ARBA" id="ARBA00022448"/>
    </source>
</evidence>
<dbReference type="Pfam" id="PF14828">
    <property type="entry name" value="Amnionless"/>
    <property type="match status" value="1"/>
</dbReference>
<evidence type="ECO:0000256" key="6">
    <source>
        <dbReference type="ARBA" id="ARBA00022729"/>
    </source>
</evidence>
<evidence type="ECO:0000256" key="2">
    <source>
        <dbReference type="ARBA" id="ARBA00021200"/>
    </source>
</evidence>
<keyword evidence="9 11" id="KW-0472">Membrane</keyword>
<accession>A0AAW0XLC1</accession>
<keyword evidence="7" id="KW-0653">Protein transport</keyword>
<dbReference type="GO" id="GO:0006898">
    <property type="term" value="P:receptor-mediated endocytosis"/>
    <property type="evidence" value="ECO:0007669"/>
    <property type="project" value="TreeGrafter"/>
</dbReference>
<evidence type="ECO:0000256" key="5">
    <source>
        <dbReference type="ARBA" id="ARBA00022692"/>
    </source>
</evidence>
<feature type="chain" id="PRO_5043609441" description="Protein amnionless" evidence="12">
    <location>
        <begin position="20"/>
        <end position="684"/>
    </location>
</feature>
<evidence type="ECO:0000256" key="8">
    <source>
        <dbReference type="ARBA" id="ARBA00022989"/>
    </source>
</evidence>
<comment type="caution">
    <text evidence="13">The sequence shown here is derived from an EMBL/GenBank/DDBJ whole genome shotgun (WGS) entry which is preliminary data.</text>
</comment>
<evidence type="ECO:0000256" key="9">
    <source>
        <dbReference type="ARBA" id="ARBA00023136"/>
    </source>
</evidence>
<evidence type="ECO:0000256" key="4">
    <source>
        <dbReference type="ARBA" id="ARBA00022475"/>
    </source>
</evidence>
<organism evidence="13 14">
    <name type="scientific">Cherax quadricarinatus</name>
    <name type="common">Australian red claw crayfish</name>
    <dbReference type="NCBI Taxonomy" id="27406"/>
    <lineage>
        <taxon>Eukaryota</taxon>
        <taxon>Metazoa</taxon>
        <taxon>Ecdysozoa</taxon>
        <taxon>Arthropoda</taxon>
        <taxon>Crustacea</taxon>
        <taxon>Multicrustacea</taxon>
        <taxon>Malacostraca</taxon>
        <taxon>Eumalacostraca</taxon>
        <taxon>Eucarida</taxon>
        <taxon>Decapoda</taxon>
        <taxon>Pleocyemata</taxon>
        <taxon>Astacidea</taxon>
        <taxon>Parastacoidea</taxon>
        <taxon>Parastacidae</taxon>
        <taxon>Cherax</taxon>
    </lineage>
</organism>
<comment type="subcellular location">
    <subcellularLocation>
        <location evidence="1">Cell membrane</location>
        <topology evidence="1">Single-pass type I membrane protein</topology>
    </subcellularLocation>
</comment>
<evidence type="ECO:0000256" key="11">
    <source>
        <dbReference type="SAM" id="Phobius"/>
    </source>
</evidence>
<reference evidence="13 14" key="1">
    <citation type="journal article" date="2024" name="BMC Genomics">
        <title>Genome assembly of redclaw crayfish (Cherax quadricarinatus) provides insights into its immune adaptation and hypoxia tolerance.</title>
        <authorList>
            <person name="Liu Z."/>
            <person name="Zheng J."/>
            <person name="Li H."/>
            <person name="Fang K."/>
            <person name="Wang S."/>
            <person name="He J."/>
            <person name="Zhou D."/>
            <person name="Weng S."/>
            <person name="Chi M."/>
            <person name="Gu Z."/>
            <person name="He J."/>
            <person name="Li F."/>
            <person name="Wang M."/>
        </authorList>
    </citation>
    <scope>NUCLEOTIDE SEQUENCE [LARGE SCALE GENOMIC DNA]</scope>
    <source>
        <strain evidence="13">ZL_2023a</strain>
    </source>
</reference>
<evidence type="ECO:0000256" key="12">
    <source>
        <dbReference type="SAM" id="SignalP"/>
    </source>
</evidence>
<keyword evidence="8 11" id="KW-1133">Transmembrane helix</keyword>
<dbReference type="AlphaFoldDB" id="A0AAW0XLC1"/>
<feature type="compositionally biased region" description="Low complexity" evidence="10">
    <location>
        <begin position="654"/>
        <end position="665"/>
    </location>
</feature>
<keyword evidence="4" id="KW-1003">Cell membrane</keyword>
<evidence type="ECO:0000313" key="14">
    <source>
        <dbReference type="Proteomes" id="UP001445076"/>
    </source>
</evidence>
<feature type="transmembrane region" description="Helical" evidence="11">
    <location>
        <begin position="357"/>
        <end position="377"/>
    </location>
</feature>
<dbReference type="EMBL" id="JARKIK010000021">
    <property type="protein sequence ID" value="KAK8744667.1"/>
    <property type="molecule type" value="Genomic_DNA"/>
</dbReference>